<evidence type="ECO:0000313" key="6">
    <source>
        <dbReference type="EMBL" id="RPA59477.1"/>
    </source>
</evidence>
<feature type="domain" description="Peptidase S49" evidence="5">
    <location>
        <begin position="88"/>
        <end position="232"/>
    </location>
</feature>
<organism evidence="6 7">
    <name type="scientific">Gordonia oryzae</name>
    <dbReference type="NCBI Taxonomy" id="2487349"/>
    <lineage>
        <taxon>Bacteria</taxon>
        <taxon>Bacillati</taxon>
        <taxon>Actinomycetota</taxon>
        <taxon>Actinomycetes</taxon>
        <taxon>Mycobacteriales</taxon>
        <taxon>Gordoniaceae</taxon>
        <taxon>Gordonia</taxon>
    </lineage>
</organism>
<sequence length="282" mass="30363">MSRGPLGRIAKKLAHKRSGKVAVVRLDGVIGHGGPGRAGLSTTSVEPVLSRAFDIEHLRAVVIVINSPGGSPTQSEYIAERIRQLASEKGVRVLAFCEDIVASGGYWIACAADEIYAAHTSLVGSIGVVSSGFGFVDVLGRLGVERRLYSAGENKVRLDSFSPEKADDVEWLRGLQHQLHDTFIRWVRQRRGKRLAAADEVLFTGDVWIGERAAELGLVDGVGVMRSVVAEHYPDAEITVVDAPKPLLTRIVGDQVRASVVAEELIGGALSALERATEVRLR</sequence>
<dbReference type="Gene3D" id="3.90.226.10">
    <property type="entry name" value="2-enoyl-CoA Hydratase, Chain A, domain 1"/>
    <property type="match status" value="1"/>
</dbReference>
<evidence type="ECO:0000256" key="4">
    <source>
        <dbReference type="ARBA" id="ARBA00022825"/>
    </source>
</evidence>
<evidence type="ECO:0000313" key="7">
    <source>
        <dbReference type="Proteomes" id="UP000267536"/>
    </source>
</evidence>
<keyword evidence="3" id="KW-0378">Hydrolase</keyword>
<evidence type="ECO:0000256" key="3">
    <source>
        <dbReference type="ARBA" id="ARBA00022801"/>
    </source>
</evidence>
<dbReference type="Pfam" id="PF01343">
    <property type="entry name" value="Peptidase_S49"/>
    <property type="match status" value="1"/>
</dbReference>
<dbReference type="Proteomes" id="UP000267536">
    <property type="component" value="Unassembled WGS sequence"/>
</dbReference>
<dbReference type="SUPFAM" id="SSF52096">
    <property type="entry name" value="ClpP/crotonase"/>
    <property type="match status" value="1"/>
</dbReference>
<keyword evidence="2" id="KW-0645">Protease</keyword>
<dbReference type="CDD" id="cd07023">
    <property type="entry name" value="S49_Sppa_N_C"/>
    <property type="match status" value="1"/>
</dbReference>
<dbReference type="GO" id="GO:0008236">
    <property type="term" value="F:serine-type peptidase activity"/>
    <property type="evidence" value="ECO:0007669"/>
    <property type="project" value="UniProtKB-KW"/>
</dbReference>
<gene>
    <name evidence="6" type="ORF">EF294_13410</name>
</gene>
<keyword evidence="7" id="KW-1185">Reference proteome</keyword>
<dbReference type="InterPro" id="IPR002142">
    <property type="entry name" value="Peptidase_S49"/>
</dbReference>
<accession>A0A3N4GDM4</accession>
<proteinExistence type="inferred from homology"/>
<evidence type="ECO:0000256" key="2">
    <source>
        <dbReference type="ARBA" id="ARBA00022670"/>
    </source>
</evidence>
<dbReference type="OrthoDB" id="9764363at2"/>
<evidence type="ECO:0000259" key="5">
    <source>
        <dbReference type="Pfam" id="PF01343"/>
    </source>
</evidence>
<reference evidence="6 7" key="1">
    <citation type="submission" date="2018-11" db="EMBL/GenBank/DDBJ databases">
        <title>Draft genome sequence of Gordonia sp. RS15-1S isolated from rice stems.</title>
        <authorList>
            <person name="Muangham S."/>
        </authorList>
    </citation>
    <scope>NUCLEOTIDE SEQUENCE [LARGE SCALE GENOMIC DNA]</scope>
    <source>
        <strain evidence="6 7">RS15-1S</strain>
    </source>
</reference>
<evidence type="ECO:0000256" key="1">
    <source>
        <dbReference type="ARBA" id="ARBA00008683"/>
    </source>
</evidence>
<dbReference type="AlphaFoldDB" id="A0A3N4GDM4"/>
<dbReference type="PANTHER" id="PTHR42987">
    <property type="entry name" value="PEPTIDASE S49"/>
    <property type="match status" value="1"/>
</dbReference>
<dbReference type="PANTHER" id="PTHR42987:SF8">
    <property type="entry name" value="PROTEINASE"/>
    <property type="match status" value="1"/>
</dbReference>
<dbReference type="EMBL" id="RKMH01000009">
    <property type="protein sequence ID" value="RPA59477.1"/>
    <property type="molecule type" value="Genomic_DNA"/>
</dbReference>
<comment type="similarity">
    <text evidence="1">Belongs to the peptidase S49 family.</text>
</comment>
<keyword evidence="4" id="KW-0720">Serine protease</keyword>
<dbReference type="InterPro" id="IPR047272">
    <property type="entry name" value="S49_SppA_C"/>
</dbReference>
<dbReference type="InterPro" id="IPR029045">
    <property type="entry name" value="ClpP/crotonase-like_dom_sf"/>
</dbReference>
<protein>
    <submittedName>
        <fullName evidence="6">S49 family peptidase</fullName>
    </submittedName>
</protein>
<name>A0A3N4GDM4_9ACTN</name>
<dbReference type="GO" id="GO:0006508">
    <property type="term" value="P:proteolysis"/>
    <property type="evidence" value="ECO:0007669"/>
    <property type="project" value="UniProtKB-KW"/>
</dbReference>
<dbReference type="RefSeq" id="WP_123930719.1">
    <property type="nucleotide sequence ID" value="NZ_JBPSDP010000008.1"/>
</dbReference>
<comment type="caution">
    <text evidence="6">The sequence shown here is derived from an EMBL/GenBank/DDBJ whole genome shotgun (WGS) entry which is preliminary data.</text>
</comment>